<comment type="caution">
    <text evidence="1">The sequence shown here is derived from an EMBL/GenBank/DDBJ whole genome shotgun (WGS) entry which is preliminary data.</text>
</comment>
<name>A0A0W0TJW4_9GAMM</name>
<evidence type="ECO:0000313" key="2">
    <source>
        <dbReference type="Proteomes" id="UP000054785"/>
    </source>
</evidence>
<dbReference type="PATRIC" id="fig|45065.4.peg.2420"/>
<sequence>MNKKAIAFASCLLVSMPIFSKGLVHDHLMSSKHKYFVKNAKNMSDFSGLWAGACDAPIQRMALKITQTDKYISVTFSEDGHTDDDNLTLKFPNNHVVSNVVSSENGVEHSLSSAFWTGGNSIDFSFYNMTNESSGHTTFSSRSSFEFSLELDKEKLRFIIDQYPDDIVCVLDKQG</sequence>
<proteinExistence type="predicted"/>
<dbReference type="OrthoDB" id="5656941at2"/>
<organism evidence="1 2">
    <name type="scientific">Legionella geestiana</name>
    <dbReference type="NCBI Taxonomy" id="45065"/>
    <lineage>
        <taxon>Bacteria</taxon>
        <taxon>Pseudomonadati</taxon>
        <taxon>Pseudomonadota</taxon>
        <taxon>Gammaproteobacteria</taxon>
        <taxon>Legionellales</taxon>
        <taxon>Legionellaceae</taxon>
        <taxon>Legionella</taxon>
    </lineage>
</organism>
<protein>
    <submittedName>
        <fullName evidence="1">Uncharacterized protein</fullName>
    </submittedName>
</protein>
<dbReference type="AlphaFoldDB" id="A0A0W0TJW4"/>
<dbReference type="Proteomes" id="UP000054785">
    <property type="component" value="Unassembled WGS sequence"/>
</dbReference>
<dbReference type="RefSeq" id="WP_131793727.1">
    <property type="nucleotide sequence ID" value="NZ_CAAAHN010000003.1"/>
</dbReference>
<reference evidence="1 2" key="1">
    <citation type="submission" date="2015-11" db="EMBL/GenBank/DDBJ databases">
        <title>Genomic analysis of 38 Legionella species identifies large and diverse effector repertoires.</title>
        <authorList>
            <person name="Burstein D."/>
            <person name="Amaro F."/>
            <person name="Zusman T."/>
            <person name="Lifshitz Z."/>
            <person name="Cohen O."/>
            <person name="Gilbert J.A."/>
            <person name="Pupko T."/>
            <person name="Shuman H.A."/>
            <person name="Segal G."/>
        </authorList>
    </citation>
    <scope>NUCLEOTIDE SEQUENCE [LARGE SCALE GENOMIC DNA]</scope>
    <source>
        <strain evidence="1 2">ATCC 49504</strain>
    </source>
</reference>
<evidence type="ECO:0000313" key="1">
    <source>
        <dbReference type="EMBL" id="KTC95850.1"/>
    </source>
</evidence>
<keyword evidence="2" id="KW-1185">Reference proteome</keyword>
<accession>A0A0W0TJW4</accession>
<dbReference type="STRING" id="45065.Lgee_2230"/>
<dbReference type="EMBL" id="LNYC01000077">
    <property type="protein sequence ID" value="KTC95850.1"/>
    <property type="molecule type" value="Genomic_DNA"/>
</dbReference>
<gene>
    <name evidence="1" type="ORF">Lgee_2230</name>
</gene>